<dbReference type="Pfam" id="PF13193">
    <property type="entry name" value="AMP-binding_C"/>
    <property type="match status" value="1"/>
</dbReference>
<dbReference type="OrthoDB" id="6509636at2759"/>
<dbReference type="InterPro" id="IPR025110">
    <property type="entry name" value="AMP-bd_C"/>
</dbReference>
<sequence>MAQIIKHQHKEDFKDVDRGNIFTYLQSNPNGIPDSKAMFIRADGKSFSRGHIFQQARQIAHALRHKLKLAEGDRVAIFSPNSCTYPTLVYAGLGAGVVLVPCNPQYSPEELVHPIKDASVKYIFAHPAVVGNARKALQLAGISKKTEQGVERVWLLDDTDTLATVQDGQEKDARTLIGKEEMEPLVVKDAAERTAFIAYSSGTSGKPKGVMLTHKNMTSVTASMIIALKNDFHSNSTALAVLPFQHIFALAKFIHFGALWGYSTVVLPKFDLELFLGSIQRYKVNLAILVPPIAVLLAKHPLVEKYDLSSITVILSGAAPLSKELGDEVEARIPNARVTQGYGLSETSPTATYMSIEKYRDFKGSCGELMPCIEARLVNDDGKDVGHEQGADGNPGELWLRGPTIMKGYLNNEEATRDCITDDGWFKTGDIAISKGAVLWIVDRKKELIKYKGFQVAPAELEALLLRHPKVADAAVVGIYSEAEATEYPRAYIVPRADAGVDVKDKAQAEQLGKEVRKWVDEQVFNAKRLRGGVIVEAAIEKSPSGKILRRVYKQRHEEEEKKKKGSSKM</sequence>
<dbReference type="InterPro" id="IPR020845">
    <property type="entry name" value="AMP-binding_CS"/>
</dbReference>
<proteinExistence type="inferred from homology"/>
<dbReference type="PANTHER" id="PTHR24096">
    <property type="entry name" value="LONG-CHAIN-FATTY-ACID--COA LIGASE"/>
    <property type="match status" value="1"/>
</dbReference>
<feature type="domain" description="AMP-binding enzyme C-terminal" evidence="5">
    <location>
        <begin position="460"/>
        <end position="547"/>
    </location>
</feature>
<dbReference type="SUPFAM" id="SSF56801">
    <property type="entry name" value="Acetyl-CoA synthetase-like"/>
    <property type="match status" value="1"/>
</dbReference>
<dbReference type="RefSeq" id="XP_025380427.1">
    <property type="nucleotide sequence ID" value="XM_025518202.1"/>
</dbReference>
<feature type="region of interest" description="Disordered" evidence="3">
    <location>
        <begin position="551"/>
        <end position="570"/>
    </location>
</feature>
<comment type="similarity">
    <text evidence="1">Belongs to the ATP-dependent AMP-binding enzyme family.</text>
</comment>
<dbReference type="InParanoid" id="A0A316YVE9"/>
<protein>
    <submittedName>
        <fullName evidence="6">Acetyl-CoA synthetase-like protein</fullName>
    </submittedName>
</protein>
<reference evidence="6 7" key="1">
    <citation type="journal article" date="2018" name="Mol. Biol. Evol.">
        <title>Broad Genomic Sampling Reveals a Smut Pathogenic Ancestry of the Fungal Clade Ustilaginomycotina.</title>
        <authorList>
            <person name="Kijpornyongpan T."/>
            <person name="Mondo S.J."/>
            <person name="Barry K."/>
            <person name="Sandor L."/>
            <person name="Lee J."/>
            <person name="Lipzen A."/>
            <person name="Pangilinan J."/>
            <person name="LaButti K."/>
            <person name="Hainaut M."/>
            <person name="Henrissat B."/>
            <person name="Grigoriev I.V."/>
            <person name="Spatafora J.W."/>
            <person name="Aime M.C."/>
        </authorList>
    </citation>
    <scope>NUCLEOTIDE SEQUENCE [LARGE SCALE GENOMIC DNA]</scope>
    <source>
        <strain evidence="6 7">MCA 4198</strain>
    </source>
</reference>
<evidence type="ECO:0000256" key="3">
    <source>
        <dbReference type="SAM" id="MobiDB-lite"/>
    </source>
</evidence>
<feature type="domain" description="AMP-dependent synthetase/ligase" evidence="4">
    <location>
        <begin position="32"/>
        <end position="410"/>
    </location>
</feature>
<dbReference type="FunCoup" id="A0A316YVE9">
    <property type="interactions" value="291"/>
</dbReference>
<evidence type="ECO:0000256" key="1">
    <source>
        <dbReference type="ARBA" id="ARBA00006432"/>
    </source>
</evidence>
<keyword evidence="2" id="KW-0436">Ligase</keyword>
<evidence type="ECO:0000259" key="5">
    <source>
        <dbReference type="Pfam" id="PF13193"/>
    </source>
</evidence>
<dbReference type="Proteomes" id="UP000245768">
    <property type="component" value="Unassembled WGS sequence"/>
</dbReference>
<dbReference type="STRING" id="215250.A0A316YVE9"/>
<dbReference type="InterPro" id="IPR045851">
    <property type="entry name" value="AMP-bd_C_sf"/>
</dbReference>
<evidence type="ECO:0000256" key="2">
    <source>
        <dbReference type="ARBA" id="ARBA00022598"/>
    </source>
</evidence>
<gene>
    <name evidence="6" type="ORF">FA10DRAFT_16797</name>
</gene>
<dbReference type="GeneID" id="37040118"/>
<evidence type="ECO:0000313" key="6">
    <source>
        <dbReference type="EMBL" id="PWN93229.1"/>
    </source>
</evidence>
<dbReference type="GO" id="GO:0016405">
    <property type="term" value="F:CoA-ligase activity"/>
    <property type="evidence" value="ECO:0007669"/>
    <property type="project" value="TreeGrafter"/>
</dbReference>
<evidence type="ECO:0000259" key="4">
    <source>
        <dbReference type="Pfam" id="PF00501"/>
    </source>
</evidence>
<dbReference type="CDD" id="cd05911">
    <property type="entry name" value="Firefly_Luc_like"/>
    <property type="match status" value="1"/>
</dbReference>
<evidence type="ECO:0000313" key="7">
    <source>
        <dbReference type="Proteomes" id="UP000245768"/>
    </source>
</evidence>
<dbReference type="InterPro" id="IPR000873">
    <property type="entry name" value="AMP-dep_synth/lig_dom"/>
</dbReference>
<name>A0A316YVE9_9BASI</name>
<dbReference type="EMBL" id="KZ819634">
    <property type="protein sequence ID" value="PWN93229.1"/>
    <property type="molecule type" value="Genomic_DNA"/>
</dbReference>
<dbReference type="InterPro" id="IPR042099">
    <property type="entry name" value="ANL_N_sf"/>
</dbReference>
<keyword evidence="7" id="KW-1185">Reference proteome</keyword>
<dbReference type="AlphaFoldDB" id="A0A316YVE9"/>
<dbReference type="PANTHER" id="PTHR24096:SF149">
    <property type="entry name" value="AMP-BINDING DOMAIN-CONTAINING PROTEIN-RELATED"/>
    <property type="match status" value="1"/>
</dbReference>
<dbReference type="Pfam" id="PF00501">
    <property type="entry name" value="AMP-binding"/>
    <property type="match status" value="1"/>
</dbReference>
<dbReference type="Gene3D" id="3.30.300.30">
    <property type="match status" value="1"/>
</dbReference>
<organism evidence="6 7">
    <name type="scientific">Acaromyces ingoldii</name>
    <dbReference type="NCBI Taxonomy" id="215250"/>
    <lineage>
        <taxon>Eukaryota</taxon>
        <taxon>Fungi</taxon>
        <taxon>Dikarya</taxon>
        <taxon>Basidiomycota</taxon>
        <taxon>Ustilaginomycotina</taxon>
        <taxon>Exobasidiomycetes</taxon>
        <taxon>Exobasidiales</taxon>
        <taxon>Cryptobasidiaceae</taxon>
        <taxon>Acaromyces</taxon>
    </lineage>
</organism>
<dbReference type="PROSITE" id="PS00455">
    <property type="entry name" value="AMP_BINDING"/>
    <property type="match status" value="1"/>
</dbReference>
<dbReference type="Gene3D" id="3.40.50.12780">
    <property type="entry name" value="N-terminal domain of ligase-like"/>
    <property type="match status" value="1"/>
</dbReference>
<accession>A0A316YVE9</accession>